<gene>
    <name evidence="2" type="ORF">RCO7_05421</name>
</gene>
<feature type="compositionally biased region" description="Acidic residues" evidence="1">
    <location>
        <begin position="162"/>
        <end position="172"/>
    </location>
</feature>
<evidence type="ECO:0000313" key="2">
    <source>
        <dbReference type="EMBL" id="CZT01923.1"/>
    </source>
</evidence>
<sequence>MSSIGNLQAMSSAVVDINAKDANASNTIHWAVMDGHRSNGLLKGQALHGTRTFIQIAHYHSIYDEVIQPPIKKSKEKLRKSGLNVEADRAFSFAGNPQINRLIAGVDTSHCLVIVTSAKSAWKSIFTTSVMDRRTIYNKDHTFSITGPEFDVIVEVEKESTEEGEDTDDSGNEEEKKSSDTKSNIIEYFMQSVFEKESNPGDPHGHIFERRKRAREHFSSQGPQ</sequence>
<proteinExistence type="predicted"/>
<feature type="region of interest" description="Disordered" evidence="1">
    <location>
        <begin position="158"/>
        <end position="224"/>
    </location>
</feature>
<name>A0A1E1KUW9_9HELO</name>
<dbReference type="InParanoid" id="A0A1E1KUW9"/>
<evidence type="ECO:0000256" key="1">
    <source>
        <dbReference type="SAM" id="MobiDB-lite"/>
    </source>
</evidence>
<dbReference type="Proteomes" id="UP000178129">
    <property type="component" value="Unassembled WGS sequence"/>
</dbReference>
<protein>
    <submittedName>
        <fullName evidence="2">Uncharacterized protein</fullName>
    </submittedName>
</protein>
<dbReference type="AlphaFoldDB" id="A0A1E1KUW9"/>
<keyword evidence="3" id="KW-1185">Reference proteome</keyword>
<reference evidence="3" key="1">
    <citation type="submission" date="2016-03" db="EMBL/GenBank/DDBJ databases">
        <authorList>
            <person name="Ploux O."/>
        </authorList>
    </citation>
    <scope>NUCLEOTIDE SEQUENCE [LARGE SCALE GENOMIC DNA]</scope>
    <source>
        <strain evidence="3">UK7</strain>
    </source>
</reference>
<dbReference type="EMBL" id="FJUW01000023">
    <property type="protein sequence ID" value="CZT01923.1"/>
    <property type="molecule type" value="Genomic_DNA"/>
</dbReference>
<accession>A0A1E1KUW9</accession>
<organism evidence="2 3">
    <name type="scientific">Rhynchosporium graminicola</name>
    <dbReference type="NCBI Taxonomy" id="2792576"/>
    <lineage>
        <taxon>Eukaryota</taxon>
        <taxon>Fungi</taxon>
        <taxon>Dikarya</taxon>
        <taxon>Ascomycota</taxon>
        <taxon>Pezizomycotina</taxon>
        <taxon>Leotiomycetes</taxon>
        <taxon>Helotiales</taxon>
        <taxon>Ploettnerulaceae</taxon>
        <taxon>Rhynchosporium</taxon>
    </lineage>
</organism>
<feature type="compositionally biased region" description="Basic and acidic residues" evidence="1">
    <location>
        <begin position="194"/>
        <end position="208"/>
    </location>
</feature>
<comment type="caution">
    <text evidence="2">The sequence shown here is derived from an EMBL/GenBank/DDBJ whole genome shotgun (WGS) entry which is preliminary data.</text>
</comment>
<evidence type="ECO:0000313" key="3">
    <source>
        <dbReference type="Proteomes" id="UP000178129"/>
    </source>
</evidence>